<dbReference type="SUPFAM" id="SSF49503">
    <property type="entry name" value="Cupredoxins"/>
    <property type="match status" value="1"/>
</dbReference>
<reference evidence="1" key="1">
    <citation type="submission" date="2023-05" db="EMBL/GenBank/DDBJ databases">
        <authorList>
            <person name="Stuckert A."/>
        </authorList>
    </citation>
    <scope>NUCLEOTIDE SEQUENCE</scope>
</reference>
<proteinExistence type="predicted"/>
<dbReference type="Proteomes" id="UP001162483">
    <property type="component" value="Unassembled WGS sequence"/>
</dbReference>
<sequence>LASGLIGPLLICSKQTLDRGGNQIVTDKENILFFCIFNETLSWYHEENSQKSAETVTEGQSAIGDSPGLNLIYTINGILDSLQSSICQNEVSVWHVLNLGLGTKLISIYFGGNTFMVDSSYQETLTLIPMNGKTVVMVMEKTG</sequence>
<evidence type="ECO:0000313" key="2">
    <source>
        <dbReference type="Proteomes" id="UP001162483"/>
    </source>
</evidence>
<accession>A0ABN9GWL7</accession>
<name>A0ABN9GWL7_9NEOB</name>
<dbReference type="Gene3D" id="2.60.40.420">
    <property type="entry name" value="Cupredoxins - blue copper proteins"/>
    <property type="match status" value="1"/>
</dbReference>
<feature type="non-terminal residue" evidence="1">
    <location>
        <position position="1"/>
    </location>
</feature>
<dbReference type="EMBL" id="CATNWA010019399">
    <property type="protein sequence ID" value="CAI9612966.1"/>
    <property type="molecule type" value="Genomic_DNA"/>
</dbReference>
<keyword evidence="2" id="KW-1185">Reference proteome</keyword>
<feature type="non-terminal residue" evidence="1">
    <location>
        <position position="143"/>
    </location>
</feature>
<evidence type="ECO:0000313" key="1">
    <source>
        <dbReference type="EMBL" id="CAI9612966.1"/>
    </source>
</evidence>
<comment type="caution">
    <text evidence="1">The sequence shown here is derived from an EMBL/GenBank/DDBJ whole genome shotgun (WGS) entry which is preliminary data.</text>
</comment>
<protein>
    <submittedName>
        <fullName evidence="1">Uncharacterized protein</fullName>
    </submittedName>
</protein>
<dbReference type="InterPro" id="IPR008972">
    <property type="entry name" value="Cupredoxin"/>
</dbReference>
<gene>
    <name evidence="1" type="ORF">SPARVUS_LOCUS14805903</name>
</gene>
<organism evidence="1 2">
    <name type="scientific">Staurois parvus</name>
    <dbReference type="NCBI Taxonomy" id="386267"/>
    <lineage>
        <taxon>Eukaryota</taxon>
        <taxon>Metazoa</taxon>
        <taxon>Chordata</taxon>
        <taxon>Craniata</taxon>
        <taxon>Vertebrata</taxon>
        <taxon>Euteleostomi</taxon>
        <taxon>Amphibia</taxon>
        <taxon>Batrachia</taxon>
        <taxon>Anura</taxon>
        <taxon>Neobatrachia</taxon>
        <taxon>Ranoidea</taxon>
        <taxon>Ranidae</taxon>
        <taxon>Staurois</taxon>
    </lineage>
</organism>